<reference evidence="5" key="1">
    <citation type="journal article" date="2013" name="Mol. Plant Microbe Interact.">
        <title>Global aspects of pacC regulation of pathogenicity genes in Colletotrichum gloeosporioides as revealed by transcriptome analysis.</title>
        <authorList>
            <person name="Alkan N."/>
            <person name="Meng X."/>
            <person name="Friedlander G."/>
            <person name="Reuveni E."/>
            <person name="Sukno S."/>
            <person name="Sherman A."/>
            <person name="Thon M."/>
            <person name="Fluhr R."/>
            <person name="Prusky D."/>
        </authorList>
    </citation>
    <scope>NUCLEOTIDE SEQUENCE [LARGE SCALE GENOMIC DNA]</scope>
    <source>
        <strain evidence="5">Cg-14</strain>
    </source>
</reference>
<dbReference type="GO" id="GO:0031624">
    <property type="term" value="F:ubiquitin conjugating enzyme binding"/>
    <property type="evidence" value="ECO:0007669"/>
    <property type="project" value="TreeGrafter"/>
</dbReference>
<dbReference type="Pfam" id="PF03556">
    <property type="entry name" value="Cullin_binding"/>
    <property type="match status" value="1"/>
</dbReference>
<dbReference type="InterPro" id="IPR009060">
    <property type="entry name" value="UBA-like_sf"/>
</dbReference>
<dbReference type="PROSITE" id="PS51229">
    <property type="entry name" value="DCUN1"/>
    <property type="match status" value="1"/>
</dbReference>
<dbReference type="eggNOG" id="KOG3077">
    <property type="taxonomic scope" value="Eukaryota"/>
</dbReference>
<evidence type="ECO:0000313" key="4">
    <source>
        <dbReference type="EMBL" id="EQB52941.1"/>
    </source>
</evidence>
<dbReference type="InterPro" id="IPR005176">
    <property type="entry name" value="PONY_dom"/>
</dbReference>
<dbReference type="GO" id="GO:0045116">
    <property type="term" value="P:protein neddylation"/>
    <property type="evidence" value="ECO:0007669"/>
    <property type="project" value="TreeGrafter"/>
</dbReference>
<feature type="domain" description="DCUN1" evidence="3">
    <location>
        <begin position="57"/>
        <end position="258"/>
    </location>
</feature>
<dbReference type="SUPFAM" id="SSF46934">
    <property type="entry name" value="UBA-like"/>
    <property type="match status" value="1"/>
</dbReference>
<comment type="caution">
    <text evidence="4">The sequence shown here is derived from an EMBL/GenBank/DDBJ whole genome shotgun (WGS) entry which is preliminary data.</text>
</comment>
<accession>T0LMM7</accession>
<sequence length="274" mass="30631">MPPSSTQKALATQFVQLTGASDRTAQRYLKNSGYKINEAVDAYFSGTSGTTTPTTSALDTSLGQMFDKLRDDSRDEKDTMGVESTMAYLENLGVDLENAEMLVVAELLQSPSIGAITKKGYIDGWKTTGSATRQAHAAHVKSLVSTLASDPAYFKRVYRYTFVASKEENQKALALDTAKVYWSVLFSPPGWQWKTKSHDWLELWSSFLDEKWTRSVNRDMWNMILEFATKTMSDETLSFWNEDGAWPSVIDDFVAWCREKGVGKADSALMDVDA</sequence>
<protein>
    <recommendedName>
        <fullName evidence="2">Defective in cullin neddylation protein</fullName>
    </recommendedName>
</protein>
<dbReference type="GO" id="GO:0032182">
    <property type="term" value="F:ubiquitin-like protein binding"/>
    <property type="evidence" value="ECO:0007669"/>
    <property type="project" value="TreeGrafter"/>
</dbReference>
<dbReference type="InterPro" id="IPR042460">
    <property type="entry name" value="DCN1-like_PONY"/>
</dbReference>
<evidence type="ECO:0000313" key="5">
    <source>
        <dbReference type="Proteomes" id="UP000015530"/>
    </source>
</evidence>
<dbReference type="GO" id="GO:0097602">
    <property type="term" value="F:cullin family protein binding"/>
    <property type="evidence" value="ECO:0007669"/>
    <property type="project" value="TreeGrafter"/>
</dbReference>
<dbReference type="InterPro" id="IPR014764">
    <property type="entry name" value="DCN-prot"/>
</dbReference>
<evidence type="ECO:0000256" key="1">
    <source>
        <dbReference type="ARBA" id="ARBA00022786"/>
    </source>
</evidence>
<dbReference type="GO" id="GO:0000151">
    <property type="term" value="C:ubiquitin ligase complex"/>
    <property type="evidence" value="ECO:0007669"/>
    <property type="project" value="TreeGrafter"/>
</dbReference>
<name>T0LMM7_COLGC</name>
<proteinExistence type="predicted"/>
<dbReference type="OrthoDB" id="27198at2759"/>
<dbReference type="STRING" id="1237896.T0LMM7"/>
<keyword evidence="1" id="KW-0833">Ubl conjugation pathway</keyword>
<comment type="function">
    <text evidence="2">Neddylation of cullins play an essential role in the regulation of SCF-type complexes activity.</text>
</comment>
<dbReference type="OMA" id="LWCKFLQ"/>
<organism evidence="4 5">
    <name type="scientific">Colletotrichum gloeosporioides (strain Cg-14)</name>
    <name type="common">Anthracnose fungus</name>
    <name type="synonym">Glomerella cingulata</name>
    <dbReference type="NCBI Taxonomy" id="1237896"/>
    <lineage>
        <taxon>Eukaryota</taxon>
        <taxon>Fungi</taxon>
        <taxon>Dikarya</taxon>
        <taxon>Ascomycota</taxon>
        <taxon>Pezizomycotina</taxon>
        <taxon>Sordariomycetes</taxon>
        <taxon>Hypocreomycetidae</taxon>
        <taxon>Glomerellales</taxon>
        <taxon>Glomerellaceae</taxon>
        <taxon>Colletotrichum</taxon>
        <taxon>Colletotrichum gloeosporioides species complex</taxon>
    </lineage>
</organism>
<dbReference type="EMBL" id="AMYD01001487">
    <property type="protein sequence ID" value="EQB52941.1"/>
    <property type="molecule type" value="Genomic_DNA"/>
</dbReference>
<dbReference type="Proteomes" id="UP000015530">
    <property type="component" value="Unassembled WGS sequence"/>
</dbReference>
<gene>
    <name evidence="4" type="ORF">CGLO_07391</name>
</gene>
<dbReference type="Pfam" id="PF14555">
    <property type="entry name" value="UBA_4"/>
    <property type="match status" value="1"/>
</dbReference>
<dbReference type="AlphaFoldDB" id="T0LMM7"/>
<evidence type="ECO:0000256" key="2">
    <source>
        <dbReference type="RuleBase" id="RU410713"/>
    </source>
</evidence>
<dbReference type="Gene3D" id="1.10.8.10">
    <property type="entry name" value="DNA helicase RuvA subunit, C-terminal domain"/>
    <property type="match status" value="1"/>
</dbReference>
<dbReference type="Gene3D" id="1.10.238.10">
    <property type="entry name" value="EF-hand"/>
    <property type="match status" value="1"/>
</dbReference>
<evidence type="ECO:0000259" key="3">
    <source>
        <dbReference type="PROSITE" id="PS51229"/>
    </source>
</evidence>
<dbReference type="HOGENOM" id="CLU_047042_1_0_1"/>
<dbReference type="Gene3D" id="1.10.238.200">
    <property type="entry name" value="Cullin, PONY binding domain"/>
    <property type="match status" value="1"/>
</dbReference>
<dbReference type="PANTHER" id="PTHR12281">
    <property type="entry name" value="RP42 RELATED"/>
    <property type="match status" value="1"/>
</dbReference>
<dbReference type="PANTHER" id="PTHR12281:SF31">
    <property type="entry name" value="DCN1-LIKE PROTEIN 3"/>
    <property type="match status" value="1"/>
</dbReference>